<dbReference type="EMBL" id="JAUNZN010000001">
    <property type="protein sequence ID" value="KAK4830641.1"/>
    <property type="molecule type" value="Genomic_DNA"/>
</dbReference>
<comment type="caution">
    <text evidence="1">The sequence shown here is derived from an EMBL/GenBank/DDBJ whole genome shotgun (WGS) entry which is preliminary data.</text>
</comment>
<gene>
    <name evidence="1" type="ORF">QYF61_012484</name>
</gene>
<reference evidence="1 2" key="1">
    <citation type="journal article" date="2023" name="J. Hered.">
        <title>Chromosome-level genome of the wood stork (Mycteria americana) provides insight into avian chromosome evolution.</title>
        <authorList>
            <person name="Flamio R. Jr."/>
            <person name="Ramstad K.M."/>
        </authorList>
    </citation>
    <scope>NUCLEOTIDE SEQUENCE [LARGE SCALE GENOMIC DNA]</scope>
    <source>
        <strain evidence="1">JAX WOST 10</strain>
    </source>
</reference>
<protein>
    <submittedName>
        <fullName evidence="1">Uncharacterized protein</fullName>
    </submittedName>
</protein>
<accession>A0AAN7SHY7</accession>
<evidence type="ECO:0000313" key="2">
    <source>
        <dbReference type="Proteomes" id="UP001333110"/>
    </source>
</evidence>
<name>A0AAN7SHY7_MYCAM</name>
<dbReference type="AlphaFoldDB" id="A0AAN7SHY7"/>
<proteinExistence type="predicted"/>
<evidence type="ECO:0000313" key="1">
    <source>
        <dbReference type="EMBL" id="KAK4830641.1"/>
    </source>
</evidence>
<keyword evidence="2" id="KW-1185">Reference proteome</keyword>
<dbReference type="Proteomes" id="UP001333110">
    <property type="component" value="Unassembled WGS sequence"/>
</dbReference>
<organism evidence="1 2">
    <name type="scientific">Mycteria americana</name>
    <name type="common">Wood stork</name>
    <dbReference type="NCBI Taxonomy" id="33587"/>
    <lineage>
        <taxon>Eukaryota</taxon>
        <taxon>Metazoa</taxon>
        <taxon>Chordata</taxon>
        <taxon>Craniata</taxon>
        <taxon>Vertebrata</taxon>
        <taxon>Euteleostomi</taxon>
        <taxon>Archelosauria</taxon>
        <taxon>Archosauria</taxon>
        <taxon>Dinosauria</taxon>
        <taxon>Saurischia</taxon>
        <taxon>Theropoda</taxon>
        <taxon>Coelurosauria</taxon>
        <taxon>Aves</taxon>
        <taxon>Neognathae</taxon>
        <taxon>Neoaves</taxon>
        <taxon>Aequornithes</taxon>
        <taxon>Ciconiiformes</taxon>
        <taxon>Ciconiidae</taxon>
        <taxon>Mycteria</taxon>
    </lineage>
</organism>
<sequence>MSSLMTWMLIQSEASANLQMIQNWELWLIHQRVLLPFRGTWTNWTTGQRGMSSSTRGNAMACTGGKITSGPNTLWWLIGWKTAQQRRTSGSKLTMSQQCALAAKKANSLLGCIRQSINSSTGKATSGVLCPVLGSQYKRDTDHGLTRIIEP</sequence>